<evidence type="ECO:0000313" key="3">
    <source>
        <dbReference type="EMBL" id="OZC01531.1"/>
    </source>
</evidence>
<evidence type="ECO:0008006" key="5">
    <source>
        <dbReference type="Google" id="ProtNLM"/>
    </source>
</evidence>
<evidence type="ECO:0000256" key="2">
    <source>
        <dbReference type="SAM" id="Phobius"/>
    </source>
</evidence>
<dbReference type="EMBL" id="MQWB01000001">
    <property type="protein sequence ID" value="OZC01531.1"/>
    <property type="molecule type" value="Genomic_DNA"/>
</dbReference>
<keyword evidence="2" id="KW-0812">Transmembrane</keyword>
<evidence type="ECO:0000256" key="1">
    <source>
        <dbReference type="SAM" id="Coils"/>
    </source>
</evidence>
<keyword evidence="4" id="KW-1185">Reference proteome</keyword>
<keyword evidence="2" id="KW-1133">Transmembrane helix</keyword>
<protein>
    <recommendedName>
        <fullName evidence="5">Phage shock protein B</fullName>
    </recommendedName>
</protein>
<feature type="transmembrane region" description="Helical" evidence="2">
    <location>
        <begin position="6"/>
        <end position="26"/>
    </location>
</feature>
<keyword evidence="1" id="KW-0175">Coiled coil</keyword>
<sequence>MDSVALSIIVNILSVVFVGWFFVMVLQHLSRSQREASGKSADALKATLGETEAEVARLRQRLEAVEAIVTDEGFDLERDARRALTGAPLASTLEFSAEEEAARPPRQRVR</sequence>
<name>A0A259TUX4_9BACT</name>
<dbReference type="AlphaFoldDB" id="A0A259TUX4"/>
<evidence type="ECO:0000313" key="4">
    <source>
        <dbReference type="Proteomes" id="UP000216446"/>
    </source>
</evidence>
<dbReference type="OrthoDB" id="6268604at2"/>
<proteinExistence type="predicted"/>
<reference evidence="3 4" key="1">
    <citation type="submission" date="2016-11" db="EMBL/GenBank/DDBJ databases">
        <title>Study of marine rhodopsin-containing bacteria.</title>
        <authorList>
            <person name="Yoshizawa S."/>
            <person name="Kumagai Y."/>
            <person name="Kogure K."/>
        </authorList>
    </citation>
    <scope>NUCLEOTIDE SEQUENCE [LARGE SCALE GENOMIC DNA]</scope>
    <source>
        <strain evidence="3 4">SG-29</strain>
    </source>
</reference>
<gene>
    <name evidence="3" type="ORF">BSZ36_00135</name>
</gene>
<comment type="caution">
    <text evidence="3">The sequence shown here is derived from an EMBL/GenBank/DDBJ whole genome shotgun (WGS) entry which is preliminary data.</text>
</comment>
<dbReference type="InParanoid" id="A0A259TUX4"/>
<organism evidence="3 4">
    <name type="scientific">Rubricoccus marinus</name>
    <dbReference type="NCBI Taxonomy" id="716817"/>
    <lineage>
        <taxon>Bacteria</taxon>
        <taxon>Pseudomonadati</taxon>
        <taxon>Rhodothermota</taxon>
        <taxon>Rhodothermia</taxon>
        <taxon>Rhodothermales</taxon>
        <taxon>Rubricoccaceae</taxon>
        <taxon>Rubricoccus</taxon>
    </lineage>
</organism>
<feature type="coiled-coil region" evidence="1">
    <location>
        <begin position="41"/>
        <end position="68"/>
    </location>
</feature>
<keyword evidence="2" id="KW-0472">Membrane</keyword>
<dbReference type="RefSeq" id="WP_094545146.1">
    <property type="nucleotide sequence ID" value="NZ_MQWB01000001.1"/>
</dbReference>
<accession>A0A259TUX4</accession>
<dbReference type="Proteomes" id="UP000216446">
    <property type="component" value="Unassembled WGS sequence"/>
</dbReference>